<name>A0A557ZVY0_9PSEU</name>
<evidence type="ECO:0000259" key="2">
    <source>
        <dbReference type="Pfam" id="PF03795"/>
    </source>
</evidence>
<dbReference type="RefSeq" id="WP_144644776.1">
    <property type="nucleotide sequence ID" value="NZ_BNAX01000006.1"/>
</dbReference>
<dbReference type="SUPFAM" id="SSF54909">
    <property type="entry name" value="Dimeric alpha+beta barrel"/>
    <property type="match status" value="1"/>
</dbReference>
<dbReference type="AlphaFoldDB" id="A0A557ZVY0"/>
<dbReference type="Proteomes" id="UP000318578">
    <property type="component" value="Unassembled WGS sequence"/>
</dbReference>
<gene>
    <name evidence="3" type="ORF">FNH06_35195</name>
</gene>
<reference evidence="3 4" key="1">
    <citation type="submission" date="2019-07" db="EMBL/GenBank/DDBJ databases">
        <title>New species of Amycolatopsis and Streptomyces.</title>
        <authorList>
            <person name="Duangmal K."/>
            <person name="Teo W.F.A."/>
            <person name="Lipun K."/>
        </authorList>
    </citation>
    <scope>NUCLEOTIDE SEQUENCE [LARGE SCALE GENOMIC DNA]</scope>
    <source>
        <strain evidence="3 4">JCM 30562</strain>
    </source>
</reference>
<dbReference type="EMBL" id="VJZA01000106">
    <property type="protein sequence ID" value="TVT16177.1"/>
    <property type="molecule type" value="Genomic_DNA"/>
</dbReference>
<evidence type="ECO:0000256" key="1">
    <source>
        <dbReference type="ARBA" id="ARBA00007689"/>
    </source>
</evidence>
<feature type="domain" description="YCII-related" evidence="2">
    <location>
        <begin position="1"/>
        <end position="85"/>
    </location>
</feature>
<dbReference type="OrthoDB" id="8968203at2"/>
<accession>A0A557ZVY0</accession>
<protein>
    <recommendedName>
        <fullName evidence="2">YCII-related domain-containing protein</fullName>
    </recommendedName>
</protein>
<sequence length="91" mass="10033">MKYAMFYESSPGAPERGAELAPAHQARIREFAGRGSLLMIGPLEDPGTNGALAVFSTRDAAEEFAKEDPFVLGGVVRSWRVLEWNEILHNE</sequence>
<comment type="similarity">
    <text evidence="1">Belongs to the YciI family.</text>
</comment>
<dbReference type="Gene3D" id="3.30.70.1060">
    <property type="entry name" value="Dimeric alpha+beta barrel"/>
    <property type="match status" value="1"/>
</dbReference>
<organism evidence="3 4">
    <name type="scientific">Amycolatopsis acidiphila</name>
    <dbReference type="NCBI Taxonomy" id="715473"/>
    <lineage>
        <taxon>Bacteria</taxon>
        <taxon>Bacillati</taxon>
        <taxon>Actinomycetota</taxon>
        <taxon>Actinomycetes</taxon>
        <taxon>Pseudonocardiales</taxon>
        <taxon>Pseudonocardiaceae</taxon>
        <taxon>Amycolatopsis</taxon>
    </lineage>
</organism>
<proteinExistence type="inferred from homology"/>
<dbReference type="Pfam" id="PF03795">
    <property type="entry name" value="YCII"/>
    <property type="match status" value="1"/>
</dbReference>
<comment type="caution">
    <text evidence="3">The sequence shown here is derived from an EMBL/GenBank/DDBJ whole genome shotgun (WGS) entry which is preliminary data.</text>
</comment>
<dbReference type="InterPro" id="IPR011008">
    <property type="entry name" value="Dimeric_a/b-barrel"/>
</dbReference>
<keyword evidence="4" id="KW-1185">Reference proteome</keyword>
<evidence type="ECO:0000313" key="3">
    <source>
        <dbReference type="EMBL" id="TVT16177.1"/>
    </source>
</evidence>
<evidence type="ECO:0000313" key="4">
    <source>
        <dbReference type="Proteomes" id="UP000318578"/>
    </source>
</evidence>
<dbReference type="InterPro" id="IPR005545">
    <property type="entry name" value="YCII"/>
</dbReference>